<dbReference type="PANTHER" id="PTHR46411:SF3">
    <property type="entry name" value="AAA+ ATPASE DOMAIN-CONTAINING PROTEIN"/>
    <property type="match status" value="1"/>
</dbReference>
<feature type="non-terminal residue" evidence="2">
    <location>
        <position position="1"/>
    </location>
</feature>
<dbReference type="SUPFAM" id="SSF52540">
    <property type="entry name" value="P-loop containing nucleoside triphosphate hydrolases"/>
    <property type="match status" value="1"/>
</dbReference>
<dbReference type="EMBL" id="KZ679256">
    <property type="protein sequence ID" value="PTB46010.1"/>
    <property type="molecule type" value="Genomic_DNA"/>
</dbReference>
<evidence type="ECO:0000259" key="1">
    <source>
        <dbReference type="Pfam" id="PF00004"/>
    </source>
</evidence>
<dbReference type="GO" id="GO:0016887">
    <property type="term" value="F:ATP hydrolysis activity"/>
    <property type="evidence" value="ECO:0007669"/>
    <property type="project" value="InterPro"/>
</dbReference>
<dbReference type="InterPro" id="IPR027417">
    <property type="entry name" value="P-loop_NTPase"/>
</dbReference>
<evidence type="ECO:0000313" key="2">
    <source>
        <dbReference type="EMBL" id="PTB46010.1"/>
    </source>
</evidence>
<dbReference type="Gene3D" id="3.40.50.300">
    <property type="entry name" value="P-loop containing nucleotide triphosphate hydrolases"/>
    <property type="match status" value="1"/>
</dbReference>
<feature type="domain" description="ATPase AAA-type core" evidence="1">
    <location>
        <begin position="106"/>
        <end position="177"/>
    </location>
</feature>
<dbReference type="PANTHER" id="PTHR46411">
    <property type="entry name" value="FAMILY ATPASE, PUTATIVE-RELATED"/>
    <property type="match status" value="1"/>
</dbReference>
<evidence type="ECO:0000313" key="3">
    <source>
        <dbReference type="Proteomes" id="UP000240493"/>
    </source>
</evidence>
<proteinExistence type="predicted"/>
<accession>A0A2T3ZMH7</accession>
<dbReference type="STRING" id="1042311.A0A2T3ZMH7"/>
<reference evidence="2 3" key="1">
    <citation type="submission" date="2016-07" db="EMBL/GenBank/DDBJ databases">
        <title>Multiple horizontal gene transfer events from other fungi enriched the ability of initially mycotrophic Trichoderma (Ascomycota) to feed on dead plant biomass.</title>
        <authorList>
            <consortium name="DOE Joint Genome Institute"/>
            <person name="Aerts A."/>
            <person name="Atanasova L."/>
            <person name="Chenthamara K."/>
            <person name="Zhang J."/>
            <person name="Grujic M."/>
            <person name="Henrissat B."/>
            <person name="Kuo A."/>
            <person name="Salamov A."/>
            <person name="Lipzen A."/>
            <person name="Labutti K."/>
            <person name="Barry K."/>
            <person name="Miao Y."/>
            <person name="Rahimi M.J."/>
            <person name="Shen Q."/>
            <person name="Grigoriev I.V."/>
            <person name="Kubicek C.P."/>
            <person name="Druzhinina I.S."/>
        </authorList>
    </citation>
    <scope>NUCLEOTIDE SEQUENCE [LARGE SCALE GENOMIC DNA]</scope>
    <source>
        <strain evidence="2 3">CBS 433.97</strain>
    </source>
</reference>
<dbReference type="OrthoDB" id="10042665at2759"/>
<dbReference type="InterPro" id="IPR003959">
    <property type="entry name" value="ATPase_AAA_core"/>
</dbReference>
<dbReference type="Proteomes" id="UP000240493">
    <property type="component" value="Unassembled WGS sequence"/>
</dbReference>
<dbReference type="GO" id="GO:0005524">
    <property type="term" value="F:ATP binding"/>
    <property type="evidence" value="ECO:0007669"/>
    <property type="project" value="InterPro"/>
</dbReference>
<gene>
    <name evidence="2" type="ORF">M441DRAFT_52809</name>
</gene>
<name>A0A2T3ZMH7_TRIA4</name>
<sequence>MYYRDVDDLREAYQWDRIPASTILTDEQAMLFPAVIGCHDLRSKKRYTVSVNDLQPVEWNEDEMDHLVLEDKKKAMLKGLVSYHSNRNCRNEKGDLIAGKGEGLVILLHGPPGVGKTLTAESTAKAVGKPLIAMSIGEMVWDEAQLQGRLKSEFQRAIEWGAVLLLDEADVVLEARSFEDVRRNGIVSS</sequence>
<organism evidence="2 3">
    <name type="scientific">Trichoderma asperellum (strain ATCC 204424 / CBS 433.97 / NBRC 101777)</name>
    <dbReference type="NCBI Taxonomy" id="1042311"/>
    <lineage>
        <taxon>Eukaryota</taxon>
        <taxon>Fungi</taxon>
        <taxon>Dikarya</taxon>
        <taxon>Ascomycota</taxon>
        <taxon>Pezizomycotina</taxon>
        <taxon>Sordariomycetes</taxon>
        <taxon>Hypocreomycetidae</taxon>
        <taxon>Hypocreales</taxon>
        <taxon>Hypocreaceae</taxon>
        <taxon>Trichoderma</taxon>
    </lineage>
</organism>
<keyword evidence="3" id="KW-1185">Reference proteome</keyword>
<dbReference type="Pfam" id="PF00004">
    <property type="entry name" value="AAA"/>
    <property type="match status" value="1"/>
</dbReference>
<protein>
    <recommendedName>
        <fullName evidence="1">ATPase AAA-type core domain-containing protein</fullName>
    </recommendedName>
</protein>
<dbReference type="AlphaFoldDB" id="A0A2T3ZMH7"/>